<dbReference type="FunFam" id="3.40.50.1820:FF:000117">
    <property type="entry name" value="Monoglyceride lipase, putative"/>
    <property type="match status" value="1"/>
</dbReference>
<evidence type="ECO:0000313" key="2">
    <source>
        <dbReference type="PDB" id="6QE2"/>
    </source>
</evidence>
<dbReference type="GO" id="GO:0047372">
    <property type="term" value="F:monoacylglycerol lipase activity"/>
    <property type="evidence" value="ECO:0007669"/>
    <property type="project" value="UniProtKB-EC"/>
</dbReference>
<name>A0A6I8WFT7_9EURY</name>
<dbReference type="PANTHER" id="PTHR11614">
    <property type="entry name" value="PHOSPHOLIPASE-RELATED"/>
    <property type="match status" value="1"/>
</dbReference>
<dbReference type="SMR" id="A0A6I8WFT7"/>
<dbReference type="ESTHER" id="9eury-6QE2">
    <property type="family name" value="Monoglyceridelipase_lysophospholip"/>
</dbReference>
<dbReference type="InterPro" id="IPR051044">
    <property type="entry name" value="MAG_DAG_Lipase"/>
</dbReference>
<dbReference type="InterPro" id="IPR022742">
    <property type="entry name" value="Hydrolase_4"/>
</dbReference>
<dbReference type="InterPro" id="IPR029058">
    <property type="entry name" value="AB_hydrolase_fold"/>
</dbReference>
<organism evidence="2">
    <name type="scientific">Palaeococcus ferrophilus</name>
    <dbReference type="NCBI Taxonomy" id="83868"/>
    <lineage>
        <taxon>Archaea</taxon>
        <taxon>Methanobacteriati</taxon>
        <taxon>Methanobacteriota</taxon>
        <taxon>Thermococci</taxon>
        <taxon>Thermococcales</taxon>
        <taxon>Thermococcaceae</taxon>
        <taxon>Palaeococcus</taxon>
    </lineage>
</organism>
<evidence type="ECO:0007829" key="3">
    <source>
        <dbReference type="PDB" id="6QE2"/>
    </source>
</evidence>
<proteinExistence type="evidence at protein level"/>
<keyword evidence="3" id="KW-0002">3D-structure</keyword>
<evidence type="ECO:0000259" key="1">
    <source>
        <dbReference type="Pfam" id="PF12146"/>
    </source>
</evidence>
<accession>A0A6I8WFT7</accession>
<sequence length="283" mass="31394">MELYRAKFGTPERGWVVLVHGLGEHSGRYGKLIELLNGAGFGVYAFDWPGHGKSPGKRGHTSVEEAMKIIDSIIEELGEKPFLFGHSLGGLTVIRYAETRPDKIMGVVASSPALAKSPKTPSFMVALAKVLGRITPGLSLSNGLDPKLLSRNPDAVKRYIEDPLVHDRISGKLGMSVFDNMERAHKEAERIKAPVLLLVGTADIITPPEGSRRLFEELKVKDKTIMEFKGAYHEIFEDPEWGEEFHRAIVEWLVSHSRGDLEWASAERASSIMGDSAHHHHHH</sequence>
<dbReference type="EC" id="3.1.1.23" evidence="2"/>
<dbReference type="AlphaFoldDB" id="A0A6I8WFT7"/>
<dbReference type="Pfam" id="PF12146">
    <property type="entry name" value="Hydrolase_4"/>
    <property type="match status" value="1"/>
</dbReference>
<reference evidence="3" key="1">
    <citation type="journal article" date="2021" name="Biomolecules">
        <title>Structure and Dynamics of an Archeal Monoglyceride Lipase from &lt;i&gt;Palaeococcus ferrophilus&lt;/i&gt; as Revealed by Crystallography and In Silico Analysis.</title>
        <authorList>
            <person name="Labar G."/>
            <person name="Brandt N."/>
            <person name="Flaba A."/>
            <person name="Wouters J."/>
            <person name="Leherte L."/>
        </authorList>
    </citation>
    <scope>X-RAY CRYSTALLOGRAPHY (1.75 ANGSTROMS)</scope>
</reference>
<dbReference type="InterPro" id="IPR000073">
    <property type="entry name" value="AB_hydrolase_1"/>
</dbReference>
<protein>
    <submittedName>
        <fullName evidence="2">Monoacylglycerol lipase</fullName>
        <ecNumber evidence="2">3.1.1.23</ecNumber>
    </submittedName>
</protein>
<dbReference type="PDB" id="6QE2">
    <property type="method" value="X-ray"/>
    <property type="resolution" value="1.75 A"/>
    <property type="chains" value="A/B=1-283"/>
</dbReference>
<feature type="domain" description="Serine aminopeptidase S33" evidence="1">
    <location>
        <begin position="12"/>
        <end position="240"/>
    </location>
</feature>
<dbReference type="PRINTS" id="PR00111">
    <property type="entry name" value="ABHYDROLASE"/>
</dbReference>
<dbReference type="Gene3D" id="3.40.50.1820">
    <property type="entry name" value="alpha/beta hydrolase"/>
    <property type="match status" value="1"/>
</dbReference>
<dbReference type="SUPFAM" id="SSF53474">
    <property type="entry name" value="alpha/beta-Hydrolases"/>
    <property type="match status" value="1"/>
</dbReference>